<feature type="domain" description="F-box" evidence="1">
    <location>
        <begin position="15"/>
        <end position="54"/>
    </location>
</feature>
<dbReference type="Pfam" id="PF00646">
    <property type="entry name" value="F-box"/>
    <property type="match status" value="1"/>
</dbReference>
<dbReference type="PANTHER" id="PTHR31111">
    <property type="entry name" value="BNAA05G37150D PROTEIN-RELATED"/>
    <property type="match status" value="1"/>
</dbReference>
<reference evidence="2" key="1">
    <citation type="submission" date="2018-02" db="EMBL/GenBank/DDBJ databases">
        <authorList>
            <person name="Cohen D.B."/>
            <person name="Kent A.D."/>
        </authorList>
    </citation>
    <scope>NUCLEOTIDE SEQUENCE</scope>
</reference>
<dbReference type="EMBL" id="OIVN01006024">
    <property type="protein sequence ID" value="SPD24871.1"/>
    <property type="molecule type" value="Genomic_DNA"/>
</dbReference>
<protein>
    <recommendedName>
        <fullName evidence="1">F-box domain-containing protein</fullName>
    </recommendedName>
</protein>
<organism evidence="2">
    <name type="scientific">Fagus sylvatica</name>
    <name type="common">Beechnut</name>
    <dbReference type="NCBI Taxonomy" id="28930"/>
    <lineage>
        <taxon>Eukaryota</taxon>
        <taxon>Viridiplantae</taxon>
        <taxon>Streptophyta</taxon>
        <taxon>Embryophyta</taxon>
        <taxon>Tracheophyta</taxon>
        <taxon>Spermatophyta</taxon>
        <taxon>Magnoliopsida</taxon>
        <taxon>eudicotyledons</taxon>
        <taxon>Gunneridae</taxon>
        <taxon>Pentapetalae</taxon>
        <taxon>rosids</taxon>
        <taxon>fabids</taxon>
        <taxon>Fagales</taxon>
        <taxon>Fagaceae</taxon>
        <taxon>Fagus</taxon>
    </lineage>
</organism>
<gene>
    <name evidence="2" type="ORF">FSB_LOCUS52753</name>
</gene>
<proteinExistence type="predicted"/>
<dbReference type="AlphaFoldDB" id="A0A2N9ILK3"/>
<dbReference type="InterPro" id="IPR001810">
    <property type="entry name" value="F-box_dom"/>
</dbReference>
<evidence type="ECO:0000259" key="1">
    <source>
        <dbReference type="SMART" id="SM00256"/>
    </source>
</evidence>
<name>A0A2N9ILK3_FAGSY</name>
<dbReference type="SMART" id="SM00256">
    <property type="entry name" value="FBOX"/>
    <property type="match status" value="1"/>
</dbReference>
<evidence type="ECO:0000313" key="2">
    <source>
        <dbReference type="EMBL" id="SPD24871.1"/>
    </source>
</evidence>
<dbReference type="SUPFAM" id="SSF81383">
    <property type="entry name" value="F-box domain"/>
    <property type="match status" value="1"/>
</dbReference>
<dbReference type="PANTHER" id="PTHR31111:SF125">
    <property type="entry name" value="F-BOX PROTEIN CPR30-LIKE"/>
    <property type="match status" value="1"/>
</dbReference>
<dbReference type="InterPro" id="IPR036047">
    <property type="entry name" value="F-box-like_dom_sf"/>
</dbReference>
<sequence>MSQPRKKFKSLSERVPNDIVFDILTQLPVKSIIRFRCVSKTCNSIITNPIFITTQFNLNQAKSLSNNNNNNNGYVLYTTPSRQLCMVNCNSYSSLTRFEIPFFDDCTVHFLFKGLLALIVCGVDLHEESGICHIWVMKKYGVVDSWTKRSLRVDYFVESFGCTVNGELLIQRIFPFRIVSFDPESLKEEILEIPSLGNLTYIANFNDSLVLLDGVNVSS</sequence>
<accession>A0A2N9ILK3</accession>